<dbReference type="InterPro" id="IPR027417">
    <property type="entry name" value="P-loop_NTPase"/>
</dbReference>
<dbReference type="Gene3D" id="3.40.50.300">
    <property type="entry name" value="P-loop containing nucleotide triphosphate hydrolases"/>
    <property type="match status" value="2"/>
</dbReference>
<dbReference type="InterPro" id="IPR051162">
    <property type="entry name" value="T4SS_component"/>
</dbReference>
<accession>A0A1P8WBX5</accession>
<evidence type="ECO:0000256" key="1">
    <source>
        <dbReference type="SAM" id="Coils"/>
    </source>
</evidence>
<sequence>MSVVEKLGQFYLGRVHDLASGVTSAEEVHYDAKDLTTHAVCVGMTGSGKTGLCLSLLEEAAIDGIPAICIDPKGDLGNLMLAFPGLTAEEFKPWVDPAEATRSGMTVEEYAKKTADMWRKGIAEWGQGPERIQKFRDSAEVAIYTPASTAGRPLTVLRSFVAPSPEIQNDGEALRERIMAAVSGLLALMQIDADPISSREHILLSTILEKSWREGRDVDMGTLIRSIQAPPFDKVGFLDLESFFPADDRFKLAMSLNNLLASPSFAAWLEGDALDVNKLFYTPEGKPRLAIVSIAHLSDEERMFFVTILLNEVLAWMRAQPGTSSLRALLYMDEVFGYFPPVANPPSKQPMLTLLKQARAYGLGCVLATQNPVDLDYKGLSNTGTWFLGRLQTERDKMRVLEGLEGAAASAGSTFDKQKMEQTLAGLGSRVFLMNNVHEDQPVVFKTRWALSYLRGPISRSQIETLMEPLKQASPQSGSGATFGLKAEKEDSNEAARPVLPPEIEEYFFPVRRADDGLFYRPALLGKARVHFVSTKQDVDRWDEVTLLQVTGDDVPPDLWHEADEWDEDDFPQLENEPEADAGFRNLAADLTQKKSYSKWESSLKDFLYRNRRLPIWTCPALDATSHDTESESDFRIRLRHAAREERDLQVEKLRSKYASKIRTLEDQIRRAEQKIEREKSQKSQKTVSAGLSVLTSIAGAIFGRKVRSVTNVSRAGTAIRSASSIRKEAEDVRHAEEALSVLLERHRDLNAEIEDEVHMIQDKFDPDLMELSQDEVKPRKSDVNVEQVVLVWLPYSVDSTGVAERAF</sequence>
<name>A0A1P8WBX5_9PLAN</name>
<feature type="coiled-coil region" evidence="1">
    <location>
        <begin position="733"/>
        <end position="764"/>
    </location>
</feature>
<keyword evidence="3" id="KW-1185">Reference proteome</keyword>
<protein>
    <submittedName>
        <fullName evidence="2">Type IV secretory pathway, VirB4 component</fullName>
    </submittedName>
</protein>
<dbReference type="OrthoDB" id="9758751at2"/>
<evidence type="ECO:0000313" key="2">
    <source>
        <dbReference type="EMBL" id="APZ91513.1"/>
    </source>
</evidence>
<dbReference type="EMBL" id="CP017641">
    <property type="protein sequence ID" value="APZ91513.1"/>
    <property type="molecule type" value="Genomic_DNA"/>
</dbReference>
<dbReference type="PANTHER" id="PTHR30121">
    <property type="entry name" value="UNCHARACTERIZED PROTEIN YJGR-RELATED"/>
    <property type="match status" value="1"/>
</dbReference>
<dbReference type="AlphaFoldDB" id="A0A1P8WBX5"/>
<proteinExistence type="predicted"/>
<feature type="coiled-coil region" evidence="1">
    <location>
        <begin position="655"/>
        <end position="689"/>
    </location>
</feature>
<dbReference type="STRING" id="1891926.Fuma_01101"/>
<organism evidence="2 3">
    <name type="scientific">Fuerstiella marisgermanici</name>
    <dbReference type="NCBI Taxonomy" id="1891926"/>
    <lineage>
        <taxon>Bacteria</taxon>
        <taxon>Pseudomonadati</taxon>
        <taxon>Planctomycetota</taxon>
        <taxon>Planctomycetia</taxon>
        <taxon>Planctomycetales</taxon>
        <taxon>Planctomycetaceae</taxon>
        <taxon>Fuerstiella</taxon>
    </lineage>
</organism>
<dbReference type="PANTHER" id="PTHR30121:SF6">
    <property type="entry name" value="SLR6007 PROTEIN"/>
    <property type="match status" value="1"/>
</dbReference>
<dbReference type="SUPFAM" id="SSF52540">
    <property type="entry name" value="P-loop containing nucleoside triphosphate hydrolases"/>
    <property type="match status" value="1"/>
</dbReference>
<dbReference type="Proteomes" id="UP000187735">
    <property type="component" value="Chromosome"/>
</dbReference>
<dbReference type="RefSeq" id="WP_077023260.1">
    <property type="nucleotide sequence ID" value="NZ_CP017641.1"/>
</dbReference>
<gene>
    <name evidence="2" type="ORF">Fuma_01101</name>
</gene>
<evidence type="ECO:0000313" key="3">
    <source>
        <dbReference type="Proteomes" id="UP000187735"/>
    </source>
</evidence>
<dbReference type="KEGG" id="fmr:Fuma_01101"/>
<keyword evidence="1" id="KW-0175">Coiled coil</keyword>
<reference evidence="2 3" key="1">
    <citation type="journal article" date="2016" name="Front. Microbiol.">
        <title>Fuerstia marisgermanicae gen. nov., sp. nov., an Unusual Member of the Phylum Planctomycetes from the German Wadden Sea.</title>
        <authorList>
            <person name="Kohn T."/>
            <person name="Heuer A."/>
            <person name="Jogler M."/>
            <person name="Vollmers J."/>
            <person name="Boedeker C."/>
            <person name="Bunk B."/>
            <person name="Rast P."/>
            <person name="Borchert D."/>
            <person name="Glockner I."/>
            <person name="Freese H.M."/>
            <person name="Klenk H.P."/>
            <person name="Overmann J."/>
            <person name="Kaster A.K."/>
            <person name="Rohde M."/>
            <person name="Wiegand S."/>
            <person name="Jogler C."/>
        </authorList>
    </citation>
    <scope>NUCLEOTIDE SEQUENCE [LARGE SCALE GENOMIC DNA]</scope>
    <source>
        <strain evidence="2 3">NH11</strain>
    </source>
</reference>